<proteinExistence type="predicted"/>
<organism evidence="1 2">
    <name type="scientific">Glycomyces lechevalierae</name>
    <dbReference type="NCBI Taxonomy" id="256034"/>
    <lineage>
        <taxon>Bacteria</taxon>
        <taxon>Bacillati</taxon>
        <taxon>Actinomycetota</taxon>
        <taxon>Actinomycetes</taxon>
        <taxon>Glycomycetales</taxon>
        <taxon>Glycomycetaceae</taxon>
        <taxon>Glycomyces</taxon>
    </lineage>
</organism>
<name>A0ABU2AJM5_9ACTN</name>
<accession>A0ABU2AJM5</accession>
<dbReference type="RefSeq" id="WP_310283800.1">
    <property type="nucleotide sequence ID" value="NZ_BAAAOM010000002.1"/>
</dbReference>
<gene>
    <name evidence="1" type="ORF">J2S69_000542</name>
</gene>
<dbReference type="Proteomes" id="UP001183604">
    <property type="component" value="Unassembled WGS sequence"/>
</dbReference>
<protein>
    <submittedName>
        <fullName evidence="1">Uncharacterized protein</fullName>
    </submittedName>
</protein>
<evidence type="ECO:0000313" key="1">
    <source>
        <dbReference type="EMBL" id="MDR7336823.1"/>
    </source>
</evidence>
<sequence>MPSLPTKRVIRDHLARTSVKPRHRHAWADFLHGLDWPVIKPLTQIAVNTNVHPAIAAAKIIQFTQDEHTRALLQEHLEAKAGHTEGAHTSTPEG</sequence>
<keyword evidence="2" id="KW-1185">Reference proteome</keyword>
<dbReference type="EMBL" id="JAVDYD010000001">
    <property type="protein sequence ID" value="MDR7336823.1"/>
    <property type="molecule type" value="Genomic_DNA"/>
</dbReference>
<evidence type="ECO:0000313" key="2">
    <source>
        <dbReference type="Proteomes" id="UP001183604"/>
    </source>
</evidence>
<comment type="caution">
    <text evidence="1">The sequence shown here is derived from an EMBL/GenBank/DDBJ whole genome shotgun (WGS) entry which is preliminary data.</text>
</comment>
<reference evidence="1 2" key="1">
    <citation type="submission" date="2023-07" db="EMBL/GenBank/DDBJ databases">
        <title>Sequencing the genomes of 1000 actinobacteria strains.</title>
        <authorList>
            <person name="Klenk H.-P."/>
        </authorList>
    </citation>
    <scope>NUCLEOTIDE SEQUENCE [LARGE SCALE GENOMIC DNA]</scope>
    <source>
        <strain evidence="1 2">DSM 44724</strain>
    </source>
</reference>